<reference evidence="3 4" key="1">
    <citation type="journal article" date="2016" name="Nat. Commun.">
        <title>Thousands of microbial genomes shed light on interconnected biogeochemical processes in an aquifer system.</title>
        <authorList>
            <person name="Anantharaman K."/>
            <person name="Brown C.T."/>
            <person name="Hug L.A."/>
            <person name="Sharon I."/>
            <person name="Castelle C.J."/>
            <person name="Probst A.J."/>
            <person name="Thomas B.C."/>
            <person name="Singh A."/>
            <person name="Wilkins M.J."/>
            <person name="Karaoz U."/>
            <person name="Brodie E.L."/>
            <person name="Williams K.H."/>
            <person name="Hubbard S.S."/>
            <person name="Banfield J.F."/>
        </authorList>
    </citation>
    <scope>NUCLEOTIDE SEQUENCE [LARGE SCALE GENOMIC DNA]</scope>
</reference>
<organism evidence="3 4">
    <name type="scientific">Candidatus Spechtbacteria bacterium RIFCSPHIGHO2_01_FULL_43_30</name>
    <dbReference type="NCBI Taxonomy" id="1802158"/>
    <lineage>
        <taxon>Bacteria</taxon>
        <taxon>Candidatus Spechtiibacteriota</taxon>
    </lineage>
</organism>
<dbReference type="Proteomes" id="UP000177932">
    <property type="component" value="Unassembled WGS sequence"/>
</dbReference>
<keyword evidence="2" id="KW-0812">Transmembrane</keyword>
<evidence type="ECO:0000313" key="4">
    <source>
        <dbReference type="Proteomes" id="UP000177932"/>
    </source>
</evidence>
<keyword evidence="2" id="KW-0472">Membrane</keyword>
<keyword evidence="2" id="KW-1133">Transmembrane helix</keyword>
<keyword evidence="1" id="KW-0175">Coiled coil</keyword>
<name>A0A1G2H5H8_9BACT</name>
<evidence type="ECO:0000256" key="2">
    <source>
        <dbReference type="SAM" id="Phobius"/>
    </source>
</evidence>
<dbReference type="AlphaFoldDB" id="A0A1G2H5H8"/>
<sequence length="200" mass="22681">MTTNGKNGLIFIFIGLLCLSMIGYFAYYLLGRVNSHKESYSDKKKELVVLEERKKQSQQLRDDLVKLSDDAEKINEAFLGAGFDDTVNFTIQVEDIAKTLGIQYEINIARNATNIQPSSIKDLPVDRVLDTFPHIVFKIDLESTYADLVKFIEGLNRMPYYINIERLDIRKSGIAEEGGVVLTKATLQVKVFTHEIKPSN</sequence>
<dbReference type="Gene3D" id="3.30.70.60">
    <property type="match status" value="1"/>
</dbReference>
<evidence type="ECO:0000256" key="1">
    <source>
        <dbReference type="SAM" id="Coils"/>
    </source>
</evidence>
<accession>A0A1G2H5H8</accession>
<comment type="caution">
    <text evidence="3">The sequence shown here is derived from an EMBL/GenBank/DDBJ whole genome shotgun (WGS) entry which is preliminary data.</text>
</comment>
<protein>
    <recommendedName>
        <fullName evidence="5">Type 4a pilus biogenesis protein PilO</fullName>
    </recommendedName>
</protein>
<feature type="transmembrane region" description="Helical" evidence="2">
    <location>
        <begin position="9"/>
        <end position="30"/>
    </location>
</feature>
<evidence type="ECO:0008006" key="5">
    <source>
        <dbReference type="Google" id="ProtNLM"/>
    </source>
</evidence>
<gene>
    <name evidence="3" type="ORF">A2827_00740</name>
</gene>
<proteinExistence type="predicted"/>
<dbReference type="EMBL" id="MHOD01000023">
    <property type="protein sequence ID" value="OGZ57734.1"/>
    <property type="molecule type" value="Genomic_DNA"/>
</dbReference>
<dbReference type="InterPro" id="IPR014717">
    <property type="entry name" value="Transl_elong_EF1B/ribsomal_bS6"/>
</dbReference>
<evidence type="ECO:0000313" key="3">
    <source>
        <dbReference type="EMBL" id="OGZ57734.1"/>
    </source>
</evidence>
<feature type="coiled-coil region" evidence="1">
    <location>
        <begin position="33"/>
        <end position="77"/>
    </location>
</feature>
<dbReference type="STRING" id="1802158.A2827_00740"/>